<evidence type="ECO:0000256" key="2">
    <source>
        <dbReference type="ARBA" id="ARBA00022511"/>
    </source>
</evidence>
<evidence type="ECO:0000256" key="4">
    <source>
        <dbReference type="ARBA" id="ARBA00022581"/>
    </source>
</evidence>
<gene>
    <name evidence="18" type="primary">UL115</name>
    <name evidence="17" type="synonym">gL</name>
</gene>
<keyword evidence="15 17" id="KW-0325">Glycoprotein</keyword>
<keyword evidence="7" id="KW-0732">Signal</keyword>
<name>G8XU04_SCMVC</name>
<organismHost>
    <name type="scientific">Macaca</name>
    <name type="common">macaques</name>
    <dbReference type="NCBI Taxonomy" id="9539"/>
</organismHost>
<reference evidence="18" key="1">
    <citation type="submission" date="2011-12" db="EMBL/GenBank/DDBJ databases">
        <title>Comparative genomics of primate cytomegaloviruses.</title>
        <authorList>
            <person name="Davison A.J."/>
            <person name="Holton M."/>
            <person name="Dolan A."/>
            <person name="Dargan D.J."/>
            <person name="Gatherer D."/>
            <person name="Hayward G.S."/>
        </authorList>
    </citation>
    <scope>NUCLEOTIDE SEQUENCE [LARGE SCALE GENOMIC DNA]</scope>
    <source>
        <strain evidence="18">Colburn</strain>
    </source>
</reference>
<keyword evidence="10 17" id="KW-0946">Virion</keyword>
<keyword evidence="3 17" id="KW-1169">Fusion of virus membrane with host cell membrane</keyword>
<dbReference type="InterPro" id="IPR002689">
    <property type="entry name" value="Cytomegalo_gL"/>
</dbReference>
<dbReference type="Proteomes" id="UP000113346">
    <property type="component" value="Segment"/>
</dbReference>
<keyword evidence="6 17" id="KW-1162">Viral penetration into host cytoplasm</keyword>
<evidence type="ECO:0000256" key="8">
    <source>
        <dbReference type="ARBA" id="ARBA00022804"/>
    </source>
</evidence>
<dbReference type="HAMAP" id="MF_04036">
    <property type="entry name" value="HSV_GL_betahv"/>
    <property type="match status" value="1"/>
</dbReference>
<dbReference type="GO" id="GO:0019031">
    <property type="term" value="C:viral envelope"/>
    <property type="evidence" value="ECO:0007669"/>
    <property type="project" value="UniProtKB-UniRule"/>
</dbReference>
<dbReference type="EMBL" id="FJ483969">
    <property type="protein sequence ID" value="AEV80644.1"/>
    <property type="molecule type" value="Genomic_DNA"/>
</dbReference>
<evidence type="ECO:0000256" key="7">
    <source>
        <dbReference type="ARBA" id="ARBA00022729"/>
    </source>
</evidence>
<evidence type="ECO:0000256" key="5">
    <source>
        <dbReference type="ARBA" id="ARBA00022587"/>
    </source>
</evidence>
<protein>
    <recommendedName>
        <fullName evidence="17">Envelope glycoprotein L</fullName>
        <shortName evidence="17">gL</shortName>
    </recommendedName>
</protein>
<keyword evidence="12 17" id="KW-0261">Viral envelope protein</keyword>
<evidence type="ECO:0000256" key="11">
    <source>
        <dbReference type="ARBA" id="ARBA00022870"/>
    </source>
</evidence>
<keyword evidence="13 17" id="KW-0472">Membrane</keyword>
<keyword evidence="5" id="KW-1234">Viral attachment to host entry receptor</keyword>
<comment type="subcellular location">
    <subcellularLocation>
        <location evidence="17">Virion membrane</location>
        <topology evidence="17">Peripheral membrane protein</topology>
        <orientation evidence="17">Extracellular side</orientation>
    </subcellularLocation>
    <subcellularLocation>
        <location evidence="17">Host cell membrane</location>
        <topology evidence="17">Peripheral membrane protein</topology>
        <orientation evidence="17">Extracellular side</orientation>
    </subcellularLocation>
    <subcellularLocation>
        <location evidence="17">Host Golgi apparatus</location>
        <location evidence="17">Host trans-Golgi network</location>
    </subcellularLocation>
    <text evidence="17">gL associates with the extravirion surface through its binding to gH. During virion morphogenesis, this protein probably accumulates in the host trans-Golgi where secondary envelopment occurs.</text>
</comment>
<dbReference type="GO" id="GO:0019064">
    <property type="term" value="P:fusion of virus membrane with host plasma membrane"/>
    <property type="evidence" value="ECO:0007669"/>
    <property type="project" value="UniProtKB-UniRule"/>
</dbReference>
<evidence type="ECO:0000256" key="16">
    <source>
        <dbReference type="ARBA" id="ARBA00023296"/>
    </source>
</evidence>
<keyword evidence="9 17" id="KW-1040">Host Golgi apparatus</keyword>
<keyword evidence="1 17" id="KW-1168">Fusion of virus membrane with host membrane</keyword>
<dbReference type="GO" id="GO:0098670">
    <property type="term" value="P:entry receptor-mediated virion attachment to host cell"/>
    <property type="evidence" value="ECO:0007669"/>
    <property type="project" value="UniProtKB-KW"/>
</dbReference>
<evidence type="ECO:0000256" key="12">
    <source>
        <dbReference type="ARBA" id="ARBA00022879"/>
    </source>
</evidence>
<evidence type="ECO:0000313" key="19">
    <source>
        <dbReference type="Proteomes" id="UP000113346"/>
    </source>
</evidence>
<keyword evidence="2 17" id="KW-1032">Host cell membrane</keyword>
<keyword evidence="11 17" id="KW-1043">Host membrane</keyword>
<evidence type="ECO:0000256" key="17">
    <source>
        <dbReference type="HAMAP-Rule" id="MF_04036"/>
    </source>
</evidence>
<dbReference type="GO" id="GO:0046718">
    <property type="term" value="P:symbiont entry into host cell"/>
    <property type="evidence" value="ECO:0007669"/>
    <property type="project" value="UniProtKB-KW"/>
</dbReference>
<keyword evidence="16 17" id="KW-1160">Virus entry into host cell</keyword>
<dbReference type="Pfam" id="PF01801">
    <property type="entry name" value="Cytomega_gL"/>
    <property type="match status" value="1"/>
</dbReference>
<evidence type="ECO:0000256" key="15">
    <source>
        <dbReference type="ARBA" id="ARBA00023180"/>
    </source>
</evidence>
<comment type="subunit">
    <text evidence="17">Interacts with glycoprotein H (gH); this interaction is necessary for the correct processing and cell surface expression of gH.</text>
</comment>
<keyword evidence="14" id="KW-1015">Disulfide bond</keyword>
<evidence type="ECO:0000256" key="10">
    <source>
        <dbReference type="ARBA" id="ARBA00022844"/>
    </source>
</evidence>
<dbReference type="GO" id="GO:0055036">
    <property type="term" value="C:virion membrane"/>
    <property type="evidence" value="ECO:0007669"/>
    <property type="project" value="UniProtKB-SubCell"/>
</dbReference>
<evidence type="ECO:0000313" key="18">
    <source>
        <dbReference type="EMBL" id="AEV80644.1"/>
    </source>
</evidence>
<evidence type="ECO:0000256" key="9">
    <source>
        <dbReference type="ARBA" id="ARBA00022812"/>
    </source>
</evidence>
<dbReference type="GO" id="GO:0044177">
    <property type="term" value="C:host cell Golgi apparatus"/>
    <property type="evidence" value="ECO:0007669"/>
    <property type="project" value="UniProtKB-SubCell"/>
</dbReference>
<comment type="function">
    <text evidence="17">The heterodimer glycoprotein H-glycoprotein L is required for the fusion of viral and plasma membranes leading to virus entry into the host cell. Acts as a functional inhibitor of gH and maintains gH in an inhibited form. Upon binding to host integrins, gL dissociates from gH leading to activation of the viral fusion glycoproteins gB and gH.</text>
</comment>
<proteinExistence type="inferred from homology"/>
<dbReference type="GO" id="GO:0020002">
    <property type="term" value="C:host cell plasma membrane"/>
    <property type="evidence" value="ECO:0007669"/>
    <property type="project" value="UniProtKB-SubCell"/>
</dbReference>
<accession>G8XU04</accession>
<evidence type="ECO:0000256" key="1">
    <source>
        <dbReference type="ARBA" id="ARBA00022506"/>
    </source>
</evidence>
<evidence type="ECO:0000256" key="14">
    <source>
        <dbReference type="ARBA" id="ARBA00023157"/>
    </source>
</evidence>
<evidence type="ECO:0000256" key="13">
    <source>
        <dbReference type="ARBA" id="ARBA00023136"/>
    </source>
</evidence>
<keyword evidence="8" id="KW-1161">Viral attachment to host cell</keyword>
<evidence type="ECO:0000256" key="6">
    <source>
        <dbReference type="ARBA" id="ARBA00022595"/>
    </source>
</evidence>
<keyword evidence="4" id="KW-0945">Host-virus interaction</keyword>
<dbReference type="PROSITE" id="PS52025">
    <property type="entry name" value="GL_BHV"/>
    <property type="match status" value="1"/>
</dbReference>
<evidence type="ECO:0000256" key="3">
    <source>
        <dbReference type="ARBA" id="ARBA00022521"/>
    </source>
</evidence>
<sequence>MWTLAVSFLLTLVSASFADFDNLTCVELTRRCFAGEIFTPYNDKWSQPLIDVSQNDGNISQLLRFDPSTKHASPTIPLDDTFMDYLTLLHNNPNQLRVLLALLRSDVAPTWMTLMKGYSECGDTGPVYTCINDVCRAYDLRRLTYGQSIFTENVMGFEFGDQGQFSTVLVLRNPHSKTHRPIRIPVATRAKRDGLQLFYALYNFLREFFIRHNLETALVERLDKYYQKIPDEFKQPVVNNPALLHNGVKKVDVRQHTR</sequence>
<organism evidence="18 19">
    <name type="scientific">Simian cytomegalovirus (strain Colburn)</name>
    <dbReference type="NCBI Taxonomy" id="50292"/>
    <lineage>
        <taxon>Viruses</taxon>
        <taxon>Duplodnaviria</taxon>
        <taxon>Heunggongvirae</taxon>
        <taxon>Peploviricota</taxon>
        <taxon>Herviviricetes</taxon>
        <taxon>Herpesvirales</taxon>
        <taxon>Orthoherpesviridae</taxon>
        <taxon>Betaherpesvirinae</taxon>
        <taxon>Cytomegalovirus</taxon>
        <taxon>Cytomegalovirus cercopithecinebeta5</taxon>
    </lineage>
</organism>